<reference evidence="2 3" key="1">
    <citation type="submission" date="2018-11" db="EMBL/GenBank/DDBJ databases">
        <authorList>
            <consortium name="Pathogen Informatics"/>
        </authorList>
    </citation>
    <scope>NUCLEOTIDE SEQUENCE [LARGE SCALE GENOMIC DNA]</scope>
</reference>
<organism evidence="3 4">
    <name type="scientific">Heligmosomoides polygyrus</name>
    <name type="common">Parasitic roundworm</name>
    <dbReference type="NCBI Taxonomy" id="6339"/>
    <lineage>
        <taxon>Eukaryota</taxon>
        <taxon>Metazoa</taxon>
        <taxon>Ecdysozoa</taxon>
        <taxon>Nematoda</taxon>
        <taxon>Chromadorea</taxon>
        <taxon>Rhabditida</taxon>
        <taxon>Rhabditina</taxon>
        <taxon>Rhabditomorpha</taxon>
        <taxon>Strongyloidea</taxon>
        <taxon>Heligmosomidae</taxon>
        <taxon>Heligmosomoides</taxon>
    </lineage>
</organism>
<dbReference type="AlphaFoldDB" id="A0A183F4R4"/>
<accession>A0A3P7THD2</accession>
<evidence type="ECO:0000256" key="1">
    <source>
        <dbReference type="SAM" id="MobiDB-lite"/>
    </source>
</evidence>
<feature type="region of interest" description="Disordered" evidence="1">
    <location>
        <begin position="1"/>
        <end position="43"/>
    </location>
</feature>
<keyword evidence="3" id="KW-1185">Reference proteome</keyword>
<name>A0A183F4R4_HELPZ</name>
<proteinExistence type="predicted"/>
<accession>A0A183F4R4</accession>
<dbReference type="Proteomes" id="UP000050761">
    <property type="component" value="Unassembled WGS sequence"/>
</dbReference>
<dbReference type="WBParaSite" id="HPBE_0000115601-mRNA-1">
    <property type="protein sequence ID" value="HPBE_0000115601-mRNA-1"/>
    <property type="gene ID" value="HPBE_0000115601"/>
</dbReference>
<gene>
    <name evidence="2" type="ORF">HPBE_LOCUS1157</name>
</gene>
<evidence type="ECO:0000313" key="4">
    <source>
        <dbReference type="WBParaSite" id="HPBE_0000115601-mRNA-1"/>
    </source>
</evidence>
<reference evidence="4" key="2">
    <citation type="submission" date="2019-09" db="UniProtKB">
        <authorList>
            <consortium name="WormBaseParasite"/>
        </authorList>
    </citation>
    <scope>IDENTIFICATION</scope>
</reference>
<sequence>MDHEESDMGAGPENNDQCNEETNNDNPQQGDLGPYIPESPLGRVEHKLDEVRNKTDGIPFTAAKIAHNNHFNYSEADIASPPTPTVLLCQRQQCFTANDDIASPSTPTLPTVNDDTASPQHGLLYDIVPSIHSRRVNK</sequence>
<dbReference type="EMBL" id="UZAH01001158">
    <property type="protein sequence ID" value="VDO19539.1"/>
    <property type="molecule type" value="Genomic_DNA"/>
</dbReference>
<evidence type="ECO:0000313" key="3">
    <source>
        <dbReference type="Proteomes" id="UP000050761"/>
    </source>
</evidence>
<protein>
    <submittedName>
        <fullName evidence="2 4">Uncharacterized protein</fullName>
    </submittedName>
</protein>
<evidence type="ECO:0000313" key="2">
    <source>
        <dbReference type="EMBL" id="VDO19539.1"/>
    </source>
</evidence>